<dbReference type="VEuPathDB" id="FungiDB:C5L36_0B11720"/>
<reference evidence="10" key="1">
    <citation type="journal article" date="2014" name="Microb. Cell Fact.">
        <title>Exploiting Issatchenkia orientalis SD108 for succinic acid production.</title>
        <authorList>
            <person name="Xiao H."/>
            <person name="Shao Z."/>
            <person name="Jiang Y."/>
            <person name="Dole S."/>
            <person name="Zhao H."/>
        </authorList>
    </citation>
    <scope>NUCLEOTIDE SEQUENCE [LARGE SCALE GENOMIC DNA]</scope>
    <source>
        <strain evidence="10">SD108</strain>
    </source>
</reference>
<evidence type="ECO:0000256" key="1">
    <source>
        <dbReference type="ARBA" id="ARBA00007447"/>
    </source>
</evidence>
<dbReference type="Proteomes" id="UP000029867">
    <property type="component" value="Unassembled WGS sequence"/>
</dbReference>
<keyword evidence="3" id="KW-0732">Signal</keyword>
<keyword evidence="4" id="KW-0064">Aspartyl protease</keyword>
<evidence type="ECO:0000256" key="6">
    <source>
        <dbReference type="ARBA" id="ARBA00023145"/>
    </source>
</evidence>
<dbReference type="GO" id="GO:0009277">
    <property type="term" value="C:fungal-type cell wall"/>
    <property type="evidence" value="ECO:0007669"/>
    <property type="project" value="TreeGrafter"/>
</dbReference>
<evidence type="ECO:0000256" key="4">
    <source>
        <dbReference type="ARBA" id="ARBA00022750"/>
    </source>
</evidence>
<gene>
    <name evidence="9" type="ORF">JL09_g1601</name>
</gene>
<evidence type="ECO:0000256" key="3">
    <source>
        <dbReference type="ARBA" id="ARBA00022729"/>
    </source>
</evidence>
<dbReference type="InterPro" id="IPR034164">
    <property type="entry name" value="Pepsin-like_dom"/>
</dbReference>
<dbReference type="InterPro" id="IPR033121">
    <property type="entry name" value="PEPTIDASE_A1"/>
</dbReference>
<proteinExistence type="inferred from homology"/>
<name>A0A099P2N4_PICKU</name>
<dbReference type="InterPro" id="IPR001461">
    <property type="entry name" value="Aspartic_peptidase_A1"/>
</dbReference>
<dbReference type="CDD" id="cd05471">
    <property type="entry name" value="pepsin_like"/>
    <property type="match status" value="1"/>
</dbReference>
<feature type="domain" description="Peptidase A1" evidence="8">
    <location>
        <begin position="63"/>
        <end position="376"/>
    </location>
</feature>
<organism evidence="9 10">
    <name type="scientific">Pichia kudriavzevii</name>
    <name type="common">Yeast</name>
    <name type="synonym">Issatchenkia orientalis</name>
    <dbReference type="NCBI Taxonomy" id="4909"/>
    <lineage>
        <taxon>Eukaryota</taxon>
        <taxon>Fungi</taxon>
        <taxon>Dikarya</taxon>
        <taxon>Ascomycota</taxon>
        <taxon>Saccharomycotina</taxon>
        <taxon>Pichiomycetes</taxon>
        <taxon>Pichiales</taxon>
        <taxon>Pichiaceae</taxon>
        <taxon>Pichia</taxon>
    </lineage>
</organism>
<dbReference type="GO" id="GO:0031505">
    <property type="term" value="P:fungal-type cell wall organization"/>
    <property type="evidence" value="ECO:0007669"/>
    <property type="project" value="TreeGrafter"/>
</dbReference>
<evidence type="ECO:0000256" key="2">
    <source>
        <dbReference type="ARBA" id="ARBA00022670"/>
    </source>
</evidence>
<dbReference type="InterPro" id="IPR021109">
    <property type="entry name" value="Peptidase_aspartic_dom_sf"/>
</dbReference>
<evidence type="ECO:0000256" key="5">
    <source>
        <dbReference type="ARBA" id="ARBA00022801"/>
    </source>
</evidence>
<dbReference type="GO" id="GO:0006508">
    <property type="term" value="P:proteolysis"/>
    <property type="evidence" value="ECO:0007669"/>
    <property type="project" value="UniProtKB-KW"/>
</dbReference>
<keyword evidence="6" id="KW-0865">Zymogen</keyword>
<evidence type="ECO:0000259" key="8">
    <source>
        <dbReference type="PROSITE" id="PS51767"/>
    </source>
</evidence>
<keyword evidence="7" id="KW-1015">Disulfide bond</keyword>
<protein>
    <recommendedName>
        <fullName evidence="8">Peptidase A1 domain-containing protein</fullName>
    </recommendedName>
</protein>
<evidence type="ECO:0000313" key="10">
    <source>
        <dbReference type="Proteomes" id="UP000029867"/>
    </source>
</evidence>
<dbReference type="PANTHER" id="PTHR47965">
    <property type="entry name" value="ASPARTYL PROTEASE-RELATED"/>
    <property type="match status" value="1"/>
</dbReference>
<accession>A0A099P2N4</accession>
<dbReference type="Gene3D" id="2.40.70.10">
    <property type="entry name" value="Acid Proteases"/>
    <property type="match status" value="2"/>
</dbReference>
<dbReference type="EMBL" id="JQFK01000010">
    <property type="protein sequence ID" value="KGK39288.1"/>
    <property type="molecule type" value="Genomic_DNA"/>
</dbReference>
<sequence>MQLRTHTWLSLTAVPYVCNSLPINTLSPRSLTFDTRLRNSAHLVQQLEKRDTILNVDTSIHQVLLTIPMSIANQDVELVVDTGSRTTWLYNGINNINHMLCESSSCLKSENGLTIHHDEDYSIQYAGHFGASGKWATGELSVGNSDKADFKFGLADQLDGFVSYSWSGFGYNSYNKDLNSIHILDALKSANAIDNRVFELRYDNSYDWGKEIMGTGSLTIGDYDHSKSYNFFPLDNENSPYYRIQAQSVHNNEGDRMNLRSTKLVGFDSGSTSSYLKSIYKDVILSQVTFDENLPGFFSCSEYKDFKITLQITDNFSLTVALTDLSWNKYQEDYDLCQLMIETLDDGDTSEIIFGQYYLKNFNSVFDIDNAQFGISTD</sequence>
<dbReference type="SUPFAM" id="SSF50630">
    <property type="entry name" value="Acid proteases"/>
    <property type="match status" value="1"/>
</dbReference>
<keyword evidence="2" id="KW-0645">Protease</keyword>
<dbReference type="PANTHER" id="PTHR47965:SF12">
    <property type="entry name" value="ASPARTIC PROTEINASE 3-RELATED"/>
    <property type="match status" value="1"/>
</dbReference>
<comment type="similarity">
    <text evidence="1">Belongs to the peptidase A1 family.</text>
</comment>
<dbReference type="AlphaFoldDB" id="A0A099P2N4"/>
<dbReference type="HOGENOM" id="CLU_731708_0_0_1"/>
<dbReference type="GO" id="GO:0004190">
    <property type="term" value="F:aspartic-type endopeptidase activity"/>
    <property type="evidence" value="ECO:0007669"/>
    <property type="project" value="UniProtKB-KW"/>
</dbReference>
<evidence type="ECO:0000313" key="9">
    <source>
        <dbReference type="EMBL" id="KGK39288.1"/>
    </source>
</evidence>
<dbReference type="GO" id="GO:0005576">
    <property type="term" value="C:extracellular region"/>
    <property type="evidence" value="ECO:0007669"/>
    <property type="project" value="TreeGrafter"/>
</dbReference>
<dbReference type="Pfam" id="PF00026">
    <property type="entry name" value="Asp"/>
    <property type="match status" value="1"/>
</dbReference>
<evidence type="ECO:0000256" key="7">
    <source>
        <dbReference type="ARBA" id="ARBA00023157"/>
    </source>
</evidence>
<keyword evidence="5" id="KW-0378">Hydrolase</keyword>
<dbReference type="PROSITE" id="PS51767">
    <property type="entry name" value="PEPTIDASE_A1"/>
    <property type="match status" value="1"/>
</dbReference>
<comment type="caution">
    <text evidence="9">The sequence shown here is derived from an EMBL/GenBank/DDBJ whole genome shotgun (WGS) entry which is preliminary data.</text>
</comment>